<gene>
    <name evidence="1" type="ORF">LB452_09965</name>
</gene>
<comment type="caution">
    <text evidence="1">The sequence shown here is derived from an EMBL/GenBank/DDBJ whole genome shotgun (WGS) entry which is preliminary data.</text>
</comment>
<evidence type="ECO:0000313" key="1">
    <source>
        <dbReference type="EMBL" id="MBZ9779250.1"/>
    </source>
</evidence>
<keyword evidence="2" id="KW-1185">Reference proteome</keyword>
<name>A0ABS7XJU8_9FLAO</name>
<evidence type="ECO:0000313" key="2">
    <source>
        <dbReference type="Proteomes" id="UP001199314"/>
    </source>
</evidence>
<protein>
    <submittedName>
        <fullName evidence="1">GLPGLI family protein</fullName>
    </submittedName>
</protein>
<dbReference type="EMBL" id="JAIQZE010000010">
    <property type="protein sequence ID" value="MBZ9779250.1"/>
    <property type="molecule type" value="Genomic_DNA"/>
</dbReference>
<dbReference type="InterPro" id="IPR005901">
    <property type="entry name" value="GLPGLI"/>
</dbReference>
<dbReference type="Proteomes" id="UP001199314">
    <property type="component" value="Unassembled WGS sequence"/>
</dbReference>
<reference evidence="2" key="1">
    <citation type="submission" date="2023-07" db="EMBL/GenBank/DDBJ databases">
        <title>Novel species isolated from saline lakes on Tibetan Plateau.</title>
        <authorList>
            <person name="Lu H."/>
        </authorList>
    </citation>
    <scope>NUCLEOTIDE SEQUENCE [LARGE SCALE GENOMIC DNA]</scope>
    <source>
        <strain evidence="2">CAK8W</strain>
    </source>
</reference>
<organism evidence="1 2">
    <name type="scientific">Psychroflexus longus</name>
    <dbReference type="NCBI Taxonomy" id="2873596"/>
    <lineage>
        <taxon>Bacteria</taxon>
        <taxon>Pseudomonadati</taxon>
        <taxon>Bacteroidota</taxon>
        <taxon>Flavobacteriia</taxon>
        <taxon>Flavobacteriales</taxon>
        <taxon>Flavobacteriaceae</taxon>
        <taxon>Psychroflexus</taxon>
    </lineage>
</organism>
<sequence length="253" mass="29177">MGKTSPRLMYAVVKKNLTYILLLFISLNSFSQEGIEVIYKYESDFQKELTDGFMGKMQNKTRAFLPKIDFLLQATPNESIYKADVGLVSEGLKEQLFNLMIGSAKSNGIIYNDQNRNINLHEKNAFGRLYIIQSEFDGLAWKLEEETKGILGFNCRKATLEFYVSEEQRANQKREIVAWFTSELPYPYGPSVYRGLPGLILELEVHWDFGYILTAVEMTKSDKIEIEEPSKGKTIDESEFKEIGRQSSLRFKR</sequence>
<proteinExistence type="predicted"/>
<dbReference type="Pfam" id="PF09697">
    <property type="entry name" value="Porph_ging"/>
    <property type="match status" value="1"/>
</dbReference>
<dbReference type="NCBIfam" id="TIGR01200">
    <property type="entry name" value="GLPGLI"/>
    <property type="match status" value="1"/>
</dbReference>
<accession>A0ABS7XJU8</accession>
<dbReference type="RefSeq" id="WP_224461595.1">
    <property type="nucleotide sequence ID" value="NZ_JAIQZE010000010.1"/>
</dbReference>